<dbReference type="OrthoDB" id="381996at2157"/>
<sequence length="124" mass="13971">MVQVEVMMDEKAVYARNMLNLRLIKLSWALFFILAGGSWILENVQRIDDIEMWALIYAGSGAILLLLNVLRIILKIHISRFSIGLGALGLMLGIAKYYALGDVSILAAIFLIIGIFMLFEVLRR</sequence>
<gene>
    <name evidence="2" type="ORF">MNV_1110001</name>
</gene>
<feature type="transmembrane region" description="Helical" evidence="1">
    <location>
        <begin position="105"/>
        <end position="122"/>
    </location>
</feature>
<dbReference type="EMBL" id="FZMP01000015">
    <property type="protein sequence ID" value="SNQ59257.1"/>
    <property type="molecule type" value="Genomic_DNA"/>
</dbReference>
<keyword evidence="1" id="KW-0812">Transmembrane</keyword>
<dbReference type="Proteomes" id="UP000218615">
    <property type="component" value="Unassembled WGS sequence"/>
</dbReference>
<feature type="transmembrane region" description="Helical" evidence="1">
    <location>
        <begin position="21"/>
        <end position="41"/>
    </location>
</feature>
<name>A0A284VJ94_9EURY</name>
<dbReference type="AlphaFoldDB" id="A0A284VJ94"/>
<dbReference type="RefSeq" id="WP_143311573.1">
    <property type="nucleotide sequence ID" value="NZ_FZMP01000015.1"/>
</dbReference>
<feature type="transmembrane region" description="Helical" evidence="1">
    <location>
        <begin position="53"/>
        <end position="74"/>
    </location>
</feature>
<accession>A0A284VJ94</accession>
<keyword evidence="1" id="KW-1133">Transmembrane helix</keyword>
<organism evidence="2 3">
    <name type="scientific">Candidatus Methanoperedens nitratireducens</name>
    <dbReference type="NCBI Taxonomy" id="1392998"/>
    <lineage>
        <taxon>Archaea</taxon>
        <taxon>Methanobacteriati</taxon>
        <taxon>Methanobacteriota</taxon>
        <taxon>Stenosarchaea group</taxon>
        <taxon>Methanomicrobia</taxon>
        <taxon>Methanosarcinales</taxon>
        <taxon>ANME-2 cluster</taxon>
        <taxon>Candidatus Methanoperedentaceae</taxon>
        <taxon>Candidatus Methanoperedens</taxon>
    </lineage>
</organism>
<keyword evidence="3" id="KW-1185">Reference proteome</keyword>
<feature type="transmembrane region" description="Helical" evidence="1">
    <location>
        <begin position="81"/>
        <end position="99"/>
    </location>
</feature>
<reference evidence="3" key="1">
    <citation type="submission" date="2017-06" db="EMBL/GenBank/DDBJ databases">
        <authorList>
            <person name="Cremers G."/>
        </authorList>
    </citation>
    <scope>NUCLEOTIDE SEQUENCE [LARGE SCALE GENOMIC DNA]</scope>
</reference>
<evidence type="ECO:0000313" key="2">
    <source>
        <dbReference type="EMBL" id="SNQ59257.1"/>
    </source>
</evidence>
<proteinExistence type="predicted"/>
<evidence type="ECO:0000313" key="3">
    <source>
        <dbReference type="Proteomes" id="UP000218615"/>
    </source>
</evidence>
<protein>
    <submittedName>
        <fullName evidence="2">Uncharacterized protein</fullName>
    </submittedName>
</protein>
<evidence type="ECO:0000256" key="1">
    <source>
        <dbReference type="SAM" id="Phobius"/>
    </source>
</evidence>
<keyword evidence="1" id="KW-0472">Membrane</keyword>